<evidence type="ECO:0000313" key="2">
    <source>
        <dbReference type="Proteomes" id="UP001601992"/>
    </source>
</evidence>
<comment type="caution">
    <text evidence="1">The sequence shown here is derived from an EMBL/GenBank/DDBJ whole genome shotgun (WGS) entry which is preliminary data.</text>
</comment>
<name>A0ABW6S8D3_9NOCA</name>
<accession>A0ABW6S8D3</accession>
<dbReference type="EMBL" id="JBIAQY010000013">
    <property type="protein sequence ID" value="MFF3572538.1"/>
    <property type="molecule type" value="Genomic_DNA"/>
</dbReference>
<organism evidence="1 2">
    <name type="scientific">Nocardia jiangxiensis</name>
    <dbReference type="NCBI Taxonomy" id="282685"/>
    <lineage>
        <taxon>Bacteria</taxon>
        <taxon>Bacillati</taxon>
        <taxon>Actinomycetota</taxon>
        <taxon>Actinomycetes</taxon>
        <taxon>Mycobacteriales</taxon>
        <taxon>Nocardiaceae</taxon>
        <taxon>Nocardia</taxon>
    </lineage>
</organism>
<keyword evidence="2" id="KW-1185">Reference proteome</keyword>
<reference evidence="1 2" key="1">
    <citation type="submission" date="2024-10" db="EMBL/GenBank/DDBJ databases">
        <title>The Natural Products Discovery Center: Release of the First 8490 Sequenced Strains for Exploring Actinobacteria Biosynthetic Diversity.</title>
        <authorList>
            <person name="Kalkreuter E."/>
            <person name="Kautsar S.A."/>
            <person name="Yang D."/>
            <person name="Bader C.D."/>
            <person name="Teijaro C.N."/>
            <person name="Fluegel L."/>
            <person name="Davis C.M."/>
            <person name="Simpson J.R."/>
            <person name="Lauterbach L."/>
            <person name="Steele A.D."/>
            <person name="Gui C."/>
            <person name="Meng S."/>
            <person name="Li G."/>
            <person name="Viehrig K."/>
            <person name="Ye F."/>
            <person name="Su P."/>
            <person name="Kiefer A.F."/>
            <person name="Nichols A."/>
            <person name="Cepeda A.J."/>
            <person name="Yan W."/>
            <person name="Fan B."/>
            <person name="Jiang Y."/>
            <person name="Adhikari A."/>
            <person name="Zheng C.-J."/>
            <person name="Schuster L."/>
            <person name="Cowan T.M."/>
            <person name="Smanski M.J."/>
            <person name="Chevrette M.G."/>
            <person name="De Carvalho L.P.S."/>
            <person name="Shen B."/>
        </authorList>
    </citation>
    <scope>NUCLEOTIDE SEQUENCE [LARGE SCALE GENOMIC DNA]</scope>
    <source>
        <strain evidence="1 2">NPDC002593</strain>
    </source>
</reference>
<evidence type="ECO:0000313" key="1">
    <source>
        <dbReference type="EMBL" id="MFF3572538.1"/>
    </source>
</evidence>
<protein>
    <submittedName>
        <fullName evidence="1">Uncharacterized protein</fullName>
    </submittedName>
</protein>
<dbReference type="Proteomes" id="UP001601992">
    <property type="component" value="Unassembled WGS sequence"/>
</dbReference>
<proteinExistence type="predicted"/>
<gene>
    <name evidence="1" type="ORF">ACFYXQ_32695</name>
</gene>
<dbReference type="RefSeq" id="WP_387406070.1">
    <property type="nucleotide sequence ID" value="NZ_JBIAQY010000013.1"/>
</dbReference>
<sequence>MSSVSSLSVGTSEDRFVVVDVIAGLFEPAEEGKSRSACRAEIERHSA</sequence>